<feature type="region of interest" description="Disordered" evidence="13">
    <location>
        <begin position="388"/>
        <end position="438"/>
    </location>
</feature>
<dbReference type="AlphaFoldDB" id="A0A383W766"/>
<evidence type="ECO:0000256" key="6">
    <source>
        <dbReference type="ARBA" id="ARBA00023212"/>
    </source>
</evidence>
<evidence type="ECO:0000256" key="9">
    <source>
        <dbReference type="ARBA" id="ARBA00038424"/>
    </source>
</evidence>
<proteinExistence type="inferred from homology"/>
<dbReference type="PANTHER" id="PTHR21625">
    <property type="entry name" value="NYD-SP28 PROTEIN"/>
    <property type="match status" value="1"/>
</dbReference>
<evidence type="ECO:0000259" key="15">
    <source>
        <dbReference type="Pfam" id="PF14775"/>
    </source>
</evidence>
<keyword evidence="3" id="KW-0282">Flagellum</keyword>
<organism evidence="16 17">
    <name type="scientific">Tetradesmus obliquus</name>
    <name type="common">Green alga</name>
    <name type="synonym">Acutodesmus obliquus</name>
    <dbReference type="NCBI Taxonomy" id="3088"/>
    <lineage>
        <taxon>Eukaryota</taxon>
        <taxon>Viridiplantae</taxon>
        <taxon>Chlorophyta</taxon>
        <taxon>core chlorophytes</taxon>
        <taxon>Chlorophyceae</taxon>
        <taxon>CS clade</taxon>
        <taxon>Sphaeropleales</taxon>
        <taxon>Scenedesmaceae</taxon>
        <taxon>Tetradesmus</taxon>
    </lineage>
</organism>
<comment type="subcellular location">
    <subcellularLocation>
        <location evidence="1">Cytoplasm</location>
        <location evidence="1">Cytoskeleton</location>
        <location evidence="1">Flagellum axoneme</location>
    </subcellularLocation>
    <subcellularLocation>
        <location evidence="8">Cytoplasm</location>
        <location evidence="8">Cytoskeleton</location>
        <location evidence="8">Flagellum basal body</location>
    </subcellularLocation>
</comment>
<evidence type="ECO:0000259" key="14">
    <source>
        <dbReference type="Pfam" id="PF14772"/>
    </source>
</evidence>
<feature type="compositionally biased region" description="Low complexity" evidence="13">
    <location>
        <begin position="546"/>
        <end position="555"/>
    </location>
</feature>
<evidence type="ECO:0000313" key="16">
    <source>
        <dbReference type="EMBL" id="SZX73301.1"/>
    </source>
</evidence>
<name>A0A383W766_TETOB</name>
<evidence type="ECO:0000313" key="17">
    <source>
        <dbReference type="Proteomes" id="UP000256970"/>
    </source>
</evidence>
<dbReference type="GO" id="GO:0060285">
    <property type="term" value="P:cilium-dependent cell motility"/>
    <property type="evidence" value="ECO:0007669"/>
    <property type="project" value="TreeGrafter"/>
</dbReference>
<feature type="coiled-coil region" evidence="12">
    <location>
        <begin position="4"/>
        <end position="130"/>
    </location>
</feature>
<evidence type="ECO:0000256" key="1">
    <source>
        <dbReference type="ARBA" id="ARBA00004611"/>
    </source>
</evidence>
<dbReference type="InterPro" id="IPR039750">
    <property type="entry name" value="DRC1/DRC2"/>
</dbReference>
<evidence type="ECO:0000256" key="13">
    <source>
        <dbReference type="SAM" id="MobiDB-lite"/>
    </source>
</evidence>
<comment type="function">
    <text evidence="11">Component of the nexin-dynein regulatory complex (N-DRC), a key regulator of ciliary/flagellar motility which maintains the alignment and integrity of the distal axoneme and regulates microtubule sliding in motile axonemes. Plays a critical role in the assembly of N-DRC and also stabilizes the assembly of multiple inner dynein arms and radial spokes. Coassembles with DRC1 to form a central scaffold needed for assembly of the N-DRC and its attachment to the outer doublet microtubules.</text>
</comment>
<dbReference type="Pfam" id="PF14772">
    <property type="entry name" value="NYD-SP28"/>
    <property type="match status" value="1"/>
</dbReference>
<evidence type="ECO:0000256" key="12">
    <source>
        <dbReference type="SAM" id="Coils"/>
    </source>
</evidence>
<evidence type="ECO:0000256" key="3">
    <source>
        <dbReference type="ARBA" id="ARBA00022846"/>
    </source>
</evidence>
<comment type="similarity">
    <text evidence="9">Belongs to the DRC2 family.</text>
</comment>
<dbReference type="Proteomes" id="UP000256970">
    <property type="component" value="Unassembled WGS sequence"/>
</dbReference>
<dbReference type="GO" id="GO:0005858">
    <property type="term" value="C:axonemal dynein complex"/>
    <property type="evidence" value="ECO:0007669"/>
    <property type="project" value="InterPro"/>
</dbReference>
<keyword evidence="2" id="KW-0963">Cytoplasm</keyword>
<dbReference type="GO" id="GO:0070286">
    <property type="term" value="P:axonemal dynein complex assembly"/>
    <property type="evidence" value="ECO:0007669"/>
    <property type="project" value="InterPro"/>
</dbReference>
<evidence type="ECO:0000256" key="5">
    <source>
        <dbReference type="ARBA" id="ARBA00023069"/>
    </source>
</evidence>
<accession>A0A383W766</accession>
<feature type="compositionally biased region" description="Low complexity" evidence="13">
    <location>
        <begin position="388"/>
        <end position="406"/>
    </location>
</feature>
<evidence type="ECO:0000256" key="4">
    <source>
        <dbReference type="ARBA" id="ARBA00023054"/>
    </source>
</evidence>
<dbReference type="GO" id="GO:0003352">
    <property type="term" value="P:regulation of cilium movement"/>
    <property type="evidence" value="ECO:0007669"/>
    <property type="project" value="TreeGrafter"/>
</dbReference>
<evidence type="ECO:0000256" key="11">
    <source>
        <dbReference type="ARBA" id="ARBA00045865"/>
    </source>
</evidence>
<keyword evidence="4 12" id="KW-0175">Coiled coil</keyword>
<dbReference type="PANTHER" id="PTHR21625:SF0">
    <property type="entry name" value="DYNEIN REGULATORY COMPLEX SUBUNIT 2"/>
    <property type="match status" value="1"/>
</dbReference>
<dbReference type="Pfam" id="PF14775">
    <property type="entry name" value="NYD-SP28_assoc"/>
    <property type="match status" value="1"/>
</dbReference>
<feature type="domain" description="Dynein regulatory complex protein 1 C-terminal" evidence="15">
    <location>
        <begin position="444"/>
        <end position="489"/>
    </location>
</feature>
<keyword evidence="17" id="KW-1185">Reference proteome</keyword>
<protein>
    <recommendedName>
        <fullName evidence="10">Dynein regulatory complex subunit 2</fullName>
    </recommendedName>
</protein>
<feature type="compositionally biased region" description="Low complexity" evidence="13">
    <location>
        <begin position="417"/>
        <end position="436"/>
    </location>
</feature>
<feature type="compositionally biased region" description="Polar residues" evidence="13">
    <location>
        <begin position="525"/>
        <end position="545"/>
    </location>
</feature>
<evidence type="ECO:0000256" key="10">
    <source>
        <dbReference type="ARBA" id="ARBA00040899"/>
    </source>
</evidence>
<feature type="domain" description="Dynein regulatory complex protein 1/2 N-terminal" evidence="14">
    <location>
        <begin position="2"/>
        <end position="99"/>
    </location>
</feature>
<keyword evidence="5" id="KW-0969">Cilium</keyword>
<gene>
    <name evidence="16" type="ORF">BQ4739_LOCUS13406</name>
</gene>
<evidence type="ECO:0000256" key="7">
    <source>
        <dbReference type="ARBA" id="ARBA00023273"/>
    </source>
</evidence>
<keyword evidence="6" id="KW-0206">Cytoskeleton</keyword>
<evidence type="ECO:0000256" key="2">
    <source>
        <dbReference type="ARBA" id="ARBA00022490"/>
    </source>
</evidence>
<dbReference type="EMBL" id="FNXT01001188">
    <property type="protein sequence ID" value="SZX73301.1"/>
    <property type="molecule type" value="Genomic_DNA"/>
</dbReference>
<sequence>MEALAAEEKARNQAELLRVELRQKQLREQQYAHINGIKIHNQWRKIMRLAKVDELRKQVEILSQNHEREIDRKDALVQLLDRDLEEAEEQHQAALRSHLMVLDSLLDLQAERLAGMEAQFNSELKELQDEFAAQAELAHERQACPQSLDAVPRCAAFGGVLCSERAEVVSSHARQKKDMQEMAEAMKVEFTDADADARQEFESAREEVRNRNSEEYNVLKIQLEGIIEELERHFEQAHKAYLEGTEHRTASFRSLTKSDAAAAHLIEQRMKKLIKLQEDLQHWRTKIATNSREWEERNAALRREKDLMGRHYAQLKAALDAGRAAAAERLKQLSVMSSSAMQDLRSKIAKAESVLKLAEMCRKLETEHEKVAPFLELPPVPMAAAQELEQQQLQQQPLQGAEVQQQRENVSLKEEGVGPAAAGASGAGGTRLSAGGLDDEGKDVEEWDYLNRFFSRYNKVVLDVAAVDRERLRLEAENADLRQLLKSFLDGISVNEAVLNMPANPLLVVNQRLQLVMAERRKQRSAGQQKGTQESRAASATKAASQQQQQQQQQQPVLRLQGAGLVTVPAVSGLSAR</sequence>
<feature type="region of interest" description="Disordered" evidence="13">
    <location>
        <begin position="520"/>
        <end position="555"/>
    </location>
</feature>
<dbReference type="InterPro" id="IPR029440">
    <property type="entry name" value="DRC1_C"/>
</dbReference>
<evidence type="ECO:0000256" key="8">
    <source>
        <dbReference type="ARBA" id="ARBA00037841"/>
    </source>
</evidence>
<dbReference type="InterPro" id="IPR039505">
    <property type="entry name" value="DRC1/2_N"/>
</dbReference>
<dbReference type="STRING" id="3088.A0A383W766"/>
<reference evidence="16 17" key="1">
    <citation type="submission" date="2016-10" db="EMBL/GenBank/DDBJ databases">
        <authorList>
            <person name="Cai Z."/>
        </authorList>
    </citation>
    <scope>NUCLEOTIDE SEQUENCE [LARGE SCALE GENOMIC DNA]</scope>
</reference>
<keyword evidence="7" id="KW-0966">Cell projection</keyword>